<dbReference type="AlphaFoldDB" id="A0A917V0K8"/>
<evidence type="ECO:0000313" key="2">
    <source>
        <dbReference type="Proteomes" id="UP000658382"/>
    </source>
</evidence>
<evidence type="ECO:0000313" key="1">
    <source>
        <dbReference type="EMBL" id="GGK05630.1"/>
    </source>
</evidence>
<name>A0A917V0K8_9BACI</name>
<reference evidence="1" key="1">
    <citation type="journal article" date="2014" name="Int. J. Syst. Evol. Microbiol.">
        <title>Complete genome sequence of Corynebacterium casei LMG S-19264T (=DSM 44701T), isolated from a smear-ripened cheese.</title>
        <authorList>
            <consortium name="US DOE Joint Genome Institute (JGI-PGF)"/>
            <person name="Walter F."/>
            <person name="Albersmeier A."/>
            <person name="Kalinowski J."/>
            <person name="Ruckert C."/>
        </authorList>
    </citation>
    <scope>NUCLEOTIDE SEQUENCE</scope>
    <source>
        <strain evidence="1">JCM 12580</strain>
    </source>
</reference>
<protein>
    <recommendedName>
        <fullName evidence="3">Lipoprotein</fullName>
    </recommendedName>
</protein>
<evidence type="ECO:0008006" key="3">
    <source>
        <dbReference type="Google" id="ProtNLM"/>
    </source>
</evidence>
<organism evidence="1 2">
    <name type="scientific">Lentibacillus kapialis</name>
    <dbReference type="NCBI Taxonomy" id="340214"/>
    <lineage>
        <taxon>Bacteria</taxon>
        <taxon>Bacillati</taxon>
        <taxon>Bacillota</taxon>
        <taxon>Bacilli</taxon>
        <taxon>Bacillales</taxon>
        <taxon>Bacillaceae</taxon>
        <taxon>Lentibacillus</taxon>
    </lineage>
</organism>
<dbReference type="EMBL" id="BMNQ01000061">
    <property type="protein sequence ID" value="GGK05630.1"/>
    <property type="molecule type" value="Genomic_DNA"/>
</dbReference>
<proteinExistence type="predicted"/>
<dbReference type="PROSITE" id="PS51257">
    <property type="entry name" value="PROKAR_LIPOPROTEIN"/>
    <property type="match status" value="1"/>
</dbReference>
<dbReference type="Proteomes" id="UP000658382">
    <property type="component" value="Unassembled WGS sequence"/>
</dbReference>
<dbReference type="RefSeq" id="WP_188633930.1">
    <property type="nucleotide sequence ID" value="NZ_BMNQ01000061.1"/>
</dbReference>
<sequence>MKKVPLLLLLSALFLSGCGVEDIKFNGESNNWRGEYNAYIDNSTENGEYVFVFKKAQEDQVVEDLKIVINNGEVVLNESEHKGRTIKIPSSCSGCAVTDTETSIQVTIEWGEGNEETFSIDPK</sequence>
<comment type="caution">
    <text evidence="1">The sequence shown here is derived from an EMBL/GenBank/DDBJ whole genome shotgun (WGS) entry which is preliminary data.</text>
</comment>
<accession>A0A917V0K8</accession>
<reference evidence="1" key="2">
    <citation type="submission" date="2020-09" db="EMBL/GenBank/DDBJ databases">
        <authorList>
            <person name="Sun Q."/>
            <person name="Ohkuma M."/>
        </authorList>
    </citation>
    <scope>NUCLEOTIDE SEQUENCE</scope>
    <source>
        <strain evidence="1">JCM 12580</strain>
    </source>
</reference>
<keyword evidence="2" id="KW-1185">Reference proteome</keyword>
<gene>
    <name evidence="1" type="ORF">GCM10007063_30070</name>
</gene>